<dbReference type="Gramene" id="GBG60495">
    <property type="protein sequence ID" value="GBG60495"/>
    <property type="gene ID" value="CBR_g5669"/>
</dbReference>
<dbReference type="GO" id="GO:0006744">
    <property type="term" value="P:ubiquinone biosynthetic process"/>
    <property type="evidence" value="ECO:0007669"/>
    <property type="project" value="TreeGrafter"/>
</dbReference>
<feature type="compositionally biased region" description="Polar residues" evidence="8">
    <location>
        <begin position="129"/>
        <end position="141"/>
    </location>
</feature>
<dbReference type="AlphaFoldDB" id="A0A388JRT2"/>
<dbReference type="Gene3D" id="1.20.120.1780">
    <property type="entry name" value="UbiA prenyltransferase"/>
    <property type="match status" value="1"/>
</dbReference>
<reference evidence="10 11" key="1">
    <citation type="journal article" date="2018" name="Cell">
        <title>The Chara Genome: Secondary Complexity and Implications for Plant Terrestrialization.</title>
        <authorList>
            <person name="Nishiyama T."/>
            <person name="Sakayama H."/>
            <person name="Vries J.D."/>
            <person name="Buschmann H."/>
            <person name="Saint-Marcoux D."/>
            <person name="Ullrich K.K."/>
            <person name="Haas F.B."/>
            <person name="Vanderstraeten L."/>
            <person name="Becker D."/>
            <person name="Lang D."/>
            <person name="Vosolsobe S."/>
            <person name="Rombauts S."/>
            <person name="Wilhelmsson P.K.I."/>
            <person name="Janitza P."/>
            <person name="Kern R."/>
            <person name="Heyl A."/>
            <person name="Rumpler F."/>
            <person name="Villalobos L.I.A.C."/>
            <person name="Clay J.M."/>
            <person name="Skokan R."/>
            <person name="Toyoda A."/>
            <person name="Suzuki Y."/>
            <person name="Kagoshima H."/>
            <person name="Schijlen E."/>
            <person name="Tajeshwar N."/>
            <person name="Catarino B."/>
            <person name="Hetherington A.J."/>
            <person name="Saltykova A."/>
            <person name="Bonnot C."/>
            <person name="Breuninger H."/>
            <person name="Symeonidi A."/>
            <person name="Radhakrishnan G.V."/>
            <person name="Van Nieuwerburgh F."/>
            <person name="Deforce D."/>
            <person name="Chang C."/>
            <person name="Karol K.G."/>
            <person name="Hedrich R."/>
            <person name="Ulvskov P."/>
            <person name="Glockner G."/>
            <person name="Delwiche C.F."/>
            <person name="Petrasek J."/>
            <person name="Van de Peer Y."/>
            <person name="Friml J."/>
            <person name="Beilby M."/>
            <person name="Dolan L."/>
            <person name="Kohara Y."/>
            <person name="Sugano S."/>
            <person name="Fujiyama A."/>
            <person name="Delaux P.-M."/>
            <person name="Quint M."/>
            <person name="TheiBen G."/>
            <person name="Hagemann M."/>
            <person name="Harholt J."/>
            <person name="Dunand C."/>
            <person name="Zachgo S."/>
            <person name="Langdale J."/>
            <person name="Maumus F."/>
            <person name="Straeten D.V.D."/>
            <person name="Gould S.B."/>
            <person name="Rensing S.A."/>
        </authorList>
    </citation>
    <scope>NUCLEOTIDE SEQUENCE [LARGE SCALE GENOMIC DNA]</scope>
    <source>
        <strain evidence="10 11">S276</strain>
    </source>
</reference>
<dbReference type="FunFam" id="1.20.120.1780:FF:000001">
    <property type="entry name" value="4-hydroxybenzoate octaprenyltransferase"/>
    <property type="match status" value="1"/>
</dbReference>
<dbReference type="InterPro" id="IPR000537">
    <property type="entry name" value="UbiA_prenyltransferase"/>
</dbReference>
<feature type="transmembrane region" description="Helical" evidence="9">
    <location>
        <begin position="360"/>
        <end position="385"/>
    </location>
</feature>
<evidence type="ECO:0000256" key="1">
    <source>
        <dbReference type="ARBA" id="ARBA00001946"/>
    </source>
</evidence>
<keyword evidence="5 9" id="KW-0812">Transmembrane</keyword>
<dbReference type="OrthoDB" id="18170at2759"/>
<proteinExistence type="inferred from homology"/>
<keyword evidence="7 9" id="KW-0472">Membrane</keyword>
<dbReference type="Proteomes" id="UP000265515">
    <property type="component" value="Unassembled WGS sequence"/>
</dbReference>
<dbReference type="InterPro" id="IPR039653">
    <property type="entry name" value="Prenyltransferase"/>
</dbReference>
<feature type="transmembrane region" description="Helical" evidence="9">
    <location>
        <begin position="418"/>
        <end position="435"/>
    </location>
</feature>
<organism evidence="10 11">
    <name type="scientific">Chara braunii</name>
    <name type="common">Braun's stonewort</name>
    <dbReference type="NCBI Taxonomy" id="69332"/>
    <lineage>
        <taxon>Eukaryota</taxon>
        <taxon>Viridiplantae</taxon>
        <taxon>Streptophyta</taxon>
        <taxon>Charophyceae</taxon>
        <taxon>Charales</taxon>
        <taxon>Characeae</taxon>
        <taxon>Chara</taxon>
    </lineage>
</organism>
<evidence type="ECO:0000313" key="10">
    <source>
        <dbReference type="EMBL" id="GBG60495.1"/>
    </source>
</evidence>
<dbReference type="GO" id="GO:0016765">
    <property type="term" value="F:transferase activity, transferring alkyl or aryl (other than methyl) groups"/>
    <property type="evidence" value="ECO:0007669"/>
    <property type="project" value="InterPro"/>
</dbReference>
<evidence type="ECO:0000256" key="4">
    <source>
        <dbReference type="ARBA" id="ARBA00022679"/>
    </source>
</evidence>
<name>A0A388JRT2_CHABU</name>
<evidence type="ECO:0000256" key="7">
    <source>
        <dbReference type="ARBA" id="ARBA00023136"/>
    </source>
</evidence>
<evidence type="ECO:0000256" key="5">
    <source>
        <dbReference type="ARBA" id="ARBA00022692"/>
    </source>
</evidence>
<evidence type="ECO:0000256" key="3">
    <source>
        <dbReference type="ARBA" id="ARBA00005985"/>
    </source>
</evidence>
<dbReference type="GO" id="GO:0005743">
    <property type="term" value="C:mitochondrial inner membrane"/>
    <property type="evidence" value="ECO:0007669"/>
    <property type="project" value="TreeGrafter"/>
</dbReference>
<feature type="region of interest" description="Disordered" evidence="8">
    <location>
        <begin position="114"/>
        <end position="152"/>
    </location>
</feature>
<comment type="caution">
    <text evidence="10">The sequence shown here is derived from an EMBL/GenBank/DDBJ whole genome shotgun (WGS) entry which is preliminary data.</text>
</comment>
<evidence type="ECO:0000256" key="2">
    <source>
        <dbReference type="ARBA" id="ARBA00004141"/>
    </source>
</evidence>
<feature type="transmembrane region" description="Helical" evidence="9">
    <location>
        <begin position="441"/>
        <end position="462"/>
    </location>
</feature>
<dbReference type="PANTHER" id="PTHR11048:SF28">
    <property type="entry name" value="4-HYDROXYBENZOATE POLYPRENYLTRANSFERASE, MITOCHONDRIAL"/>
    <property type="match status" value="1"/>
</dbReference>
<dbReference type="CDD" id="cd13959">
    <property type="entry name" value="PT_UbiA_COQ2"/>
    <property type="match status" value="1"/>
</dbReference>
<accession>A0A388JRT2</accession>
<keyword evidence="4" id="KW-0808">Transferase</keyword>
<dbReference type="PANTHER" id="PTHR11048">
    <property type="entry name" value="PRENYLTRANSFERASES"/>
    <property type="match status" value="1"/>
</dbReference>
<evidence type="ECO:0000256" key="8">
    <source>
        <dbReference type="SAM" id="MobiDB-lite"/>
    </source>
</evidence>
<evidence type="ECO:0000313" key="11">
    <source>
        <dbReference type="Proteomes" id="UP000265515"/>
    </source>
</evidence>
<comment type="subcellular location">
    <subcellularLocation>
        <location evidence="2">Membrane</location>
        <topology evidence="2">Multi-pass membrane protein</topology>
    </subcellularLocation>
</comment>
<keyword evidence="6 9" id="KW-1133">Transmembrane helix</keyword>
<comment type="similarity">
    <text evidence="3">Belongs to the UbiA prenyltransferase family.</text>
</comment>
<dbReference type="Gene3D" id="1.10.357.140">
    <property type="entry name" value="UbiA prenyltransferase"/>
    <property type="match status" value="1"/>
</dbReference>
<keyword evidence="11" id="KW-1185">Reference proteome</keyword>
<comment type="cofactor">
    <cofactor evidence="1">
        <name>Mg(2+)</name>
        <dbReference type="ChEBI" id="CHEBI:18420"/>
    </cofactor>
</comment>
<protein>
    <submittedName>
        <fullName evidence="10">Uncharacterized protein</fullName>
    </submittedName>
</protein>
<dbReference type="Pfam" id="PF01040">
    <property type="entry name" value="UbiA"/>
    <property type="match status" value="1"/>
</dbReference>
<sequence>MRLRERAVATVLTRSSSLRLFSARAKAPQCSRGQLCLPGQRLHGTWLGEEEKHIRTSIGEEGEDTREVRPRGDLSAINLDFNGCRDNGASPTQAADADGSTFRRVWSTAETTWKRRRFEPSSPSPSRSAATTGSFLENSGPGQFAPTAEETWRQRLSPSSLYSRLSGRGCKNSWEEESEGWLWRRRRAQGSVAADVNSAQIGRWHGAGCRCFFSVGIGGSDPRSVCPVNGADLRRLVGIILDSRRLPCRGHRCAAADAEAMMKKREEGKEGSPFRPSSFVKDFALFSRQAASDQFFAGRNSNKGVERERRKGHGFTSFNYWRGSSDDVADGLARSRRGGLSMICLLYTSRCVSRTSNRPLASGAVTVNQAVVFLGSQLLLGLGILLQLNQFSQILGASSLLLVGTYPLMKRYTYWPQAYLGLTINWGALLGWAAVRGSLDPFVVTPLYFSCLTWTVVYDTIYAHQDKFDDERVGVKSTALQFGEATPMWLTGFSGATIGGLICVGKIAGLGWGFYPALIAASSHLAWQTRTVDLTNRADCLAKFVSNKWFGGIVFAGTVLGNLTA</sequence>
<dbReference type="InterPro" id="IPR044878">
    <property type="entry name" value="UbiA_sf"/>
</dbReference>
<dbReference type="STRING" id="69332.A0A388JRT2"/>
<evidence type="ECO:0000256" key="9">
    <source>
        <dbReference type="SAM" id="Phobius"/>
    </source>
</evidence>
<dbReference type="EMBL" id="BFEA01000011">
    <property type="protein sequence ID" value="GBG60495.1"/>
    <property type="molecule type" value="Genomic_DNA"/>
</dbReference>
<gene>
    <name evidence="10" type="ORF">CBR_g5669</name>
</gene>
<evidence type="ECO:0000256" key="6">
    <source>
        <dbReference type="ARBA" id="ARBA00022989"/>
    </source>
</evidence>